<feature type="transmembrane region" description="Helical" evidence="1">
    <location>
        <begin position="63"/>
        <end position="80"/>
    </location>
</feature>
<gene>
    <name evidence="2" type="ORF">BI364_01600</name>
</gene>
<accession>A0A1D8IKB5</accession>
<keyword evidence="3" id="KW-1185">Reference proteome</keyword>
<dbReference type="EMBL" id="CP017415">
    <property type="protein sequence ID" value="AOU96874.1"/>
    <property type="molecule type" value="Genomic_DNA"/>
</dbReference>
<organism evidence="2 3">
    <name type="scientific">Acidihalobacter yilgarnensis</name>
    <dbReference type="NCBI Taxonomy" id="2819280"/>
    <lineage>
        <taxon>Bacteria</taxon>
        <taxon>Pseudomonadati</taxon>
        <taxon>Pseudomonadota</taxon>
        <taxon>Gammaproteobacteria</taxon>
        <taxon>Chromatiales</taxon>
        <taxon>Ectothiorhodospiraceae</taxon>
        <taxon>Acidihalobacter</taxon>
    </lineage>
</organism>
<sequence length="252" mass="27183">MTELTPRLVMALLFLPVFPFSALFVQLLGRRIQSAPIRAALFLLWPLAGVILLGSALAIPDWLRIWVLLSALLYAVRLLATRDLRLWSAYLGASAYSMLWLLRPEFTSGWQSALSLGAPLALMAIVGDALEQRFGAAYGGLYGGLHLHQPRLAGSLTLTTLAAVASPVFPGFFVLTGIVLHTDPGIATGILFVWILWTWAAVVLLQSFMFGRPQSLPAVTDLPDKSLYGLVASLAALLLVSLALFTTLLQGG</sequence>
<dbReference type="KEGG" id="aprs:BI364_01600"/>
<dbReference type="AlphaFoldDB" id="A0A1D8IKB5"/>
<evidence type="ECO:0000256" key="1">
    <source>
        <dbReference type="SAM" id="Phobius"/>
    </source>
</evidence>
<keyword evidence="1" id="KW-0472">Membrane</keyword>
<protein>
    <recommendedName>
        <fullName evidence="4">NADH:quinone oxidoreductase/Mrp antiporter membrane subunit domain-containing protein</fullName>
    </recommendedName>
</protein>
<dbReference type="Proteomes" id="UP000095401">
    <property type="component" value="Chromosome"/>
</dbReference>
<feature type="transmembrane region" description="Helical" evidence="1">
    <location>
        <begin position="226"/>
        <end position="249"/>
    </location>
</feature>
<evidence type="ECO:0000313" key="3">
    <source>
        <dbReference type="Proteomes" id="UP000095401"/>
    </source>
</evidence>
<feature type="transmembrane region" description="Helical" evidence="1">
    <location>
        <begin position="152"/>
        <end position="180"/>
    </location>
</feature>
<name>A0A1D8IKB5_9GAMM</name>
<keyword evidence="1" id="KW-0812">Transmembrane</keyword>
<evidence type="ECO:0000313" key="2">
    <source>
        <dbReference type="EMBL" id="AOU96874.1"/>
    </source>
</evidence>
<feature type="transmembrane region" description="Helical" evidence="1">
    <location>
        <begin position="186"/>
        <end position="205"/>
    </location>
</feature>
<feature type="transmembrane region" description="Helical" evidence="1">
    <location>
        <begin position="40"/>
        <end position="57"/>
    </location>
</feature>
<keyword evidence="1" id="KW-1133">Transmembrane helix</keyword>
<feature type="transmembrane region" description="Helical" evidence="1">
    <location>
        <begin position="6"/>
        <end position="28"/>
    </location>
</feature>
<dbReference type="RefSeq" id="WP_070077266.1">
    <property type="nucleotide sequence ID" value="NZ_CP017415.1"/>
</dbReference>
<feature type="transmembrane region" description="Helical" evidence="1">
    <location>
        <begin position="87"/>
        <end position="103"/>
    </location>
</feature>
<proteinExistence type="predicted"/>
<evidence type="ECO:0008006" key="4">
    <source>
        <dbReference type="Google" id="ProtNLM"/>
    </source>
</evidence>
<reference evidence="3" key="1">
    <citation type="submission" date="2016-09" db="EMBL/GenBank/DDBJ databases">
        <title>Acidihalobacter prosperus F5.</title>
        <authorList>
            <person name="Khaleque H.N."/>
            <person name="Ramsay J.P."/>
            <person name="Kaksonen A.H."/>
            <person name="Boxall N.J."/>
            <person name="Watkin E.L.J."/>
        </authorList>
    </citation>
    <scope>NUCLEOTIDE SEQUENCE [LARGE SCALE GENOMIC DNA]</scope>
    <source>
        <strain evidence="3">F5</strain>
    </source>
</reference>